<name>A0A0G1WB79_9BACT</name>
<reference evidence="1 2" key="1">
    <citation type="journal article" date="2015" name="Nature">
        <title>rRNA introns, odd ribosomes, and small enigmatic genomes across a large radiation of phyla.</title>
        <authorList>
            <person name="Brown C.T."/>
            <person name="Hug L.A."/>
            <person name="Thomas B.C."/>
            <person name="Sharon I."/>
            <person name="Castelle C.J."/>
            <person name="Singh A."/>
            <person name="Wilkins M.J."/>
            <person name="Williams K.H."/>
            <person name="Banfield J.F."/>
        </authorList>
    </citation>
    <scope>NUCLEOTIDE SEQUENCE [LARGE SCALE GENOMIC DNA]</scope>
</reference>
<dbReference type="Proteomes" id="UP000034739">
    <property type="component" value="Unassembled WGS sequence"/>
</dbReference>
<sequence length="43" mass="5132">MLDETEIVFVTYITLRNGKRIYASDYGKKAFPLKVRKKRIRVN</sequence>
<dbReference type="EMBL" id="LCOY01000023">
    <property type="protein sequence ID" value="KKU87578.1"/>
    <property type="molecule type" value="Genomic_DNA"/>
</dbReference>
<gene>
    <name evidence="1" type="ORF">UY16_C0023G0004</name>
</gene>
<organism evidence="1 2">
    <name type="scientific">Candidatus Gottesmanbacteria bacterium GW2011_GWA2_47_9</name>
    <dbReference type="NCBI Taxonomy" id="1618445"/>
    <lineage>
        <taxon>Bacteria</taxon>
        <taxon>Candidatus Gottesmaniibacteriota</taxon>
    </lineage>
</organism>
<accession>A0A0G1WB79</accession>
<evidence type="ECO:0000313" key="2">
    <source>
        <dbReference type="Proteomes" id="UP000034739"/>
    </source>
</evidence>
<protein>
    <submittedName>
        <fullName evidence="1">Uncharacterized protein</fullName>
    </submittedName>
</protein>
<evidence type="ECO:0000313" key="1">
    <source>
        <dbReference type="EMBL" id="KKU87578.1"/>
    </source>
</evidence>
<dbReference type="AlphaFoldDB" id="A0A0G1WB79"/>
<comment type="caution">
    <text evidence="1">The sequence shown here is derived from an EMBL/GenBank/DDBJ whole genome shotgun (WGS) entry which is preliminary data.</text>
</comment>
<proteinExistence type="predicted"/>